<dbReference type="Proteomes" id="UP000265520">
    <property type="component" value="Unassembled WGS sequence"/>
</dbReference>
<comment type="caution">
    <text evidence="1">The sequence shown here is derived from an EMBL/GenBank/DDBJ whole genome shotgun (WGS) entry which is preliminary data.</text>
</comment>
<evidence type="ECO:0000313" key="1">
    <source>
        <dbReference type="EMBL" id="MCI86968.1"/>
    </source>
</evidence>
<organism evidence="1 2">
    <name type="scientific">Trifolium medium</name>
    <dbReference type="NCBI Taxonomy" id="97028"/>
    <lineage>
        <taxon>Eukaryota</taxon>
        <taxon>Viridiplantae</taxon>
        <taxon>Streptophyta</taxon>
        <taxon>Embryophyta</taxon>
        <taxon>Tracheophyta</taxon>
        <taxon>Spermatophyta</taxon>
        <taxon>Magnoliopsida</taxon>
        <taxon>eudicotyledons</taxon>
        <taxon>Gunneridae</taxon>
        <taxon>Pentapetalae</taxon>
        <taxon>rosids</taxon>
        <taxon>fabids</taxon>
        <taxon>Fabales</taxon>
        <taxon>Fabaceae</taxon>
        <taxon>Papilionoideae</taxon>
        <taxon>50 kb inversion clade</taxon>
        <taxon>NPAAA clade</taxon>
        <taxon>Hologalegina</taxon>
        <taxon>IRL clade</taxon>
        <taxon>Trifolieae</taxon>
        <taxon>Trifolium</taxon>
    </lineage>
</organism>
<dbReference type="AlphaFoldDB" id="A0A392VF05"/>
<proteinExistence type="predicted"/>
<feature type="non-terminal residue" evidence="1">
    <location>
        <position position="55"/>
    </location>
</feature>
<sequence>MDTLKEWLAVCMSDQRSAGAAASVSDSVNSRNAADSRAERVLEARTATDIAVRGG</sequence>
<evidence type="ECO:0000313" key="2">
    <source>
        <dbReference type="Proteomes" id="UP000265520"/>
    </source>
</evidence>
<accession>A0A392VF05</accession>
<name>A0A392VF05_9FABA</name>
<reference evidence="1 2" key="1">
    <citation type="journal article" date="2018" name="Front. Plant Sci.">
        <title>Red Clover (Trifolium pratense) and Zigzag Clover (T. medium) - A Picture of Genomic Similarities and Differences.</title>
        <authorList>
            <person name="Dluhosova J."/>
            <person name="Istvanek J."/>
            <person name="Nedelnik J."/>
            <person name="Repkova J."/>
        </authorList>
    </citation>
    <scope>NUCLEOTIDE SEQUENCE [LARGE SCALE GENOMIC DNA]</scope>
    <source>
        <strain evidence="2">cv. 10/8</strain>
        <tissue evidence="1">Leaf</tissue>
    </source>
</reference>
<dbReference type="EMBL" id="LXQA011154358">
    <property type="protein sequence ID" value="MCI86968.1"/>
    <property type="molecule type" value="Genomic_DNA"/>
</dbReference>
<protein>
    <submittedName>
        <fullName evidence="1">Uncharacterized protein</fullName>
    </submittedName>
</protein>
<keyword evidence="2" id="KW-1185">Reference proteome</keyword>